<comment type="caution">
    <text evidence="1">The sequence shown here is derived from an EMBL/GenBank/DDBJ whole genome shotgun (WGS) entry which is preliminary data.</text>
</comment>
<gene>
    <name evidence="1" type="ORF">MENTE1834_LOCUS47264</name>
</gene>
<proteinExistence type="predicted"/>
<evidence type="ECO:0000313" key="1">
    <source>
        <dbReference type="EMBL" id="CAK5122468.1"/>
    </source>
</evidence>
<keyword evidence="2" id="KW-1185">Reference proteome</keyword>
<accession>A0ACB1B4L4</accession>
<sequence length="158" mass="17528">MFEQERENFVKGAVTRAPGKRQIKPSIALFEAEFNNGVIDGDDDEDLDFTAEDHSGHSMSGESNGSEESESATGYESGSEESESGKLNEEVSDEIDNIPSTSSGNVTSCQNNWLIDKNEVCLFNFKLFFYKKKSPQLCSICLNDKQSEIFGDIIQCDK</sequence>
<name>A0ACB1B4L4_MELEN</name>
<evidence type="ECO:0000313" key="2">
    <source>
        <dbReference type="Proteomes" id="UP001497535"/>
    </source>
</evidence>
<dbReference type="Proteomes" id="UP001497535">
    <property type="component" value="Unassembled WGS sequence"/>
</dbReference>
<reference evidence="1" key="1">
    <citation type="submission" date="2023-11" db="EMBL/GenBank/DDBJ databases">
        <authorList>
            <person name="Poullet M."/>
        </authorList>
    </citation>
    <scope>NUCLEOTIDE SEQUENCE</scope>
    <source>
        <strain evidence="1">E1834</strain>
    </source>
</reference>
<dbReference type="EMBL" id="CAVMJV010000187">
    <property type="protein sequence ID" value="CAK5122468.1"/>
    <property type="molecule type" value="Genomic_DNA"/>
</dbReference>
<organism evidence="1 2">
    <name type="scientific">Meloidogyne enterolobii</name>
    <name type="common">Root-knot nematode worm</name>
    <name type="synonym">Meloidogyne mayaguensis</name>
    <dbReference type="NCBI Taxonomy" id="390850"/>
    <lineage>
        <taxon>Eukaryota</taxon>
        <taxon>Metazoa</taxon>
        <taxon>Ecdysozoa</taxon>
        <taxon>Nematoda</taxon>
        <taxon>Chromadorea</taxon>
        <taxon>Rhabditida</taxon>
        <taxon>Tylenchina</taxon>
        <taxon>Tylenchomorpha</taxon>
        <taxon>Tylenchoidea</taxon>
        <taxon>Meloidogynidae</taxon>
        <taxon>Meloidogyninae</taxon>
        <taxon>Meloidogyne</taxon>
    </lineage>
</organism>
<protein>
    <submittedName>
        <fullName evidence="1">Uncharacterized protein</fullName>
    </submittedName>
</protein>